<evidence type="ECO:0000313" key="1">
    <source>
        <dbReference type="EMBL" id="MPC25186.1"/>
    </source>
</evidence>
<organism evidence="1 2">
    <name type="scientific">Portunus trituberculatus</name>
    <name type="common">Swimming crab</name>
    <name type="synonym">Neptunus trituberculatus</name>
    <dbReference type="NCBI Taxonomy" id="210409"/>
    <lineage>
        <taxon>Eukaryota</taxon>
        <taxon>Metazoa</taxon>
        <taxon>Ecdysozoa</taxon>
        <taxon>Arthropoda</taxon>
        <taxon>Crustacea</taxon>
        <taxon>Multicrustacea</taxon>
        <taxon>Malacostraca</taxon>
        <taxon>Eumalacostraca</taxon>
        <taxon>Eucarida</taxon>
        <taxon>Decapoda</taxon>
        <taxon>Pleocyemata</taxon>
        <taxon>Brachyura</taxon>
        <taxon>Eubrachyura</taxon>
        <taxon>Portunoidea</taxon>
        <taxon>Portunidae</taxon>
        <taxon>Portuninae</taxon>
        <taxon>Portunus</taxon>
    </lineage>
</organism>
<keyword evidence="2" id="KW-1185">Reference proteome</keyword>
<sequence>MYCRLGAQHCLVSPGLRELWRRIGSVSIAARTVFGQYMEQIYRKQRRLKSKLLACGTRPPLTPCGALSGPAQRGLDRLAMLRPPRLPGPLRPALRRAPGHTVYRETCVVTPPICMYIYSEHETRGLTALRATLNVHQTMVCTLGGVFTPGTKLRYKGYEHSTDAAFTRAAVRARSGAVDLGTG</sequence>
<comment type="caution">
    <text evidence="1">The sequence shown here is derived from an EMBL/GenBank/DDBJ whole genome shotgun (WGS) entry which is preliminary data.</text>
</comment>
<evidence type="ECO:0000313" key="2">
    <source>
        <dbReference type="Proteomes" id="UP000324222"/>
    </source>
</evidence>
<dbReference type="Proteomes" id="UP000324222">
    <property type="component" value="Unassembled WGS sequence"/>
</dbReference>
<name>A0A5B7DW18_PORTR</name>
<protein>
    <submittedName>
        <fullName evidence="1">Uncharacterized protein</fullName>
    </submittedName>
</protein>
<reference evidence="1 2" key="1">
    <citation type="submission" date="2019-05" db="EMBL/GenBank/DDBJ databases">
        <title>Another draft genome of Portunus trituberculatus and its Hox gene families provides insights of decapod evolution.</title>
        <authorList>
            <person name="Jeong J.-H."/>
            <person name="Song I."/>
            <person name="Kim S."/>
            <person name="Choi T."/>
            <person name="Kim D."/>
            <person name="Ryu S."/>
            <person name="Kim W."/>
        </authorList>
    </citation>
    <scope>NUCLEOTIDE SEQUENCE [LARGE SCALE GENOMIC DNA]</scope>
    <source>
        <tissue evidence="1">Muscle</tissue>
    </source>
</reference>
<proteinExistence type="predicted"/>
<dbReference type="EMBL" id="VSRR010001427">
    <property type="protein sequence ID" value="MPC25186.1"/>
    <property type="molecule type" value="Genomic_DNA"/>
</dbReference>
<gene>
    <name evidence="1" type="ORF">E2C01_018289</name>
</gene>
<accession>A0A5B7DW18</accession>
<dbReference type="AlphaFoldDB" id="A0A5B7DW18"/>